<comment type="caution">
    <text evidence="8">The sequence shown here is derived from an EMBL/GenBank/DDBJ whole genome shotgun (WGS) entry which is preliminary data.</text>
</comment>
<dbReference type="GO" id="GO:0003677">
    <property type="term" value="F:DNA binding"/>
    <property type="evidence" value="ECO:0007669"/>
    <property type="project" value="UniProtKB-KW"/>
</dbReference>
<evidence type="ECO:0000256" key="5">
    <source>
        <dbReference type="ARBA" id="ARBA00023163"/>
    </source>
</evidence>
<comment type="similarity">
    <text evidence="1">Belongs to the sigma-70 factor family. ECF subfamily.</text>
</comment>
<dbReference type="InterPro" id="IPR013325">
    <property type="entry name" value="RNA_pol_sigma_r2"/>
</dbReference>
<evidence type="ECO:0000313" key="8">
    <source>
        <dbReference type="EMBL" id="NGZ88872.1"/>
    </source>
</evidence>
<feature type="domain" description="RNA polymerase sigma-70 region 2" evidence="6">
    <location>
        <begin position="27"/>
        <end position="96"/>
    </location>
</feature>
<dbReference type="EMBL" id="JAANAS010000002">
    <property type="protein sequence ID" value="NGZ88872.1"/>
    <property type="molecule type" value="Genomic_DNA"/>
</dbReference>
<proteinExistence type="inferred from homology"/>
<dbReference type="NCBIfam" id="TIGR02937">
    <property type="entry name" value="sigma70-ECF"/>
    <property type="match status" value="1"/>
</dbReference>
<evidence type="ECO:0000256" key="1">
    <source>
        <dbReference type="ARBA" id="ARBA00010641"/>
    </source>
</evidence>
<feature type="domain" description="RNA polymerase sigma factor 70 region 4 type 2" evidence="7">
    <location>
        <begin position="131"/>
        <end position="170"/>
    </location>
</feature>
<dbReference type="Pfam" id="PF08281">
    <property type="entry name" value="Sigma70_r4_2"/>
    <property type="match status" value="1"/>
</dbReference>
<name>A0A967AAW4_9FLAO</name>
<organism evidence="8 9">
    <name type="scientific">Psychroflexus maritimus</name>
    <dbReference type="NCBI Taxonomy" id="2714865"/>
    <lineage>
        <taxon>Bacteria</taxon>
        <taxon>Pseudomonadati</taxon>
        <taxon>Bacteroidota</taxon>
        <taxon>Flavobacteriia</taxon>
        <taxon>Flavobacteriales</taxon>
        <taxon>Flavobacteriaceae</taxon>
        <taxon>Psychroflexus</taxon>
    </lineage>
</organism>
<sequence length="196" mass="23354">MSLDKSLPDAYYIKNYLAGKEYALEILINRHEQRVYNFIFSKVYDRDIANDIFQDTFMKVIRTLKRGKYNEEGKFLPWLMRIAHNLIIDHFRKQKRMPKYKSKGDFNIFSVIDDGELDVETKIIKSQIEGDIKELIKELPDDQLQVLEMRIFKEMSFKDIADLTEVSINTALGRMRYALINLRKIIEERKIIIHQS</sequence>
<keyword evidence="9" id="KW-1185">Reference proteome</keyword>
<dbReference type="PANTHER" id="PTHR43133:SF8">
    <property type="entry name" value="RNA POLYMERASE SIGMA FACTOR HI_1459-RELATED"/>
    <property type="match status" value="1"/>
</dbReference>
<dbReference type="GO" id="GO:0016987">
    <property type="term" value="F:sigma factor activity"/>
    <property type="evidence" value="ECO:0007669"/>
    <property type="project" value="UniProtKB-KW"/>
</dbReference>
<keyword evidence="4" id="KW-0238">DNA-binding</keyword>
<evidence type="ECO:0000313" key="9">
    <source>
        <dbReference type="Proteomes" id="UP000643701"/>
    </source>
</evidence>
<evidence type="ECO:0000256" key="3">
    <source>
        <dbReference type="ARBA" id="ARBA00023082"/>
    </source>
</evidence>
<dbReference type="RefSeq" id="WP_166399143.1">
    <property type="nucleotide sequence ID" value="NZ_JAANAS010000002.1"/>
</dbReference>
<evidence type="ECO:0000256" key="2">
    <source>
        <dbReference type="ARBA" id="ARBA00023015"/>
    </source>
</evidence>
<accession>A0A967AAW4</accession>
<dbReference type="InterPro" id="IPR007627">
    <property type="entry name" value="RNA_pol_sigma70_r2"/>
</dbReference>
<dbReference type="InterPro" id="IPR036388">
    <property type="entry name" value="WH-like_DNA-bd_sf"/>
</dbReference>
<protein>
    <submittedName>
        <fullName evidence="8">Sigma-70 family RNA polymerase sigma factor</fullName>
    </submittedName>
</protein>
<dbReference type="InterPro" id="IPR014284">
    <property type="entry name" value="RNA_pol_sigma-70_dom"/>
</dbReference>
<dbReference type="AlphaFoldDB" id="A0A967AAW4"/>
<dbReference type="InterPro" id="IPR039425">
    <property type="entry name" value="RNA_pol_sigma-70-like"/>
</dbReference>
<keyword evidence="2" id="KW-0805">Transcription regulation</keyword>
<dbReference type="InterPro" id="IPR013249">
    <property type="entry name" value="RNA_pol_sigma70_r4_t2"/>
</dbReference>
<dbReference type="Gene3D" id="1.10.1740.10">
    <property type="match status" value="1"/>
</dbReference>
<evidence type="ECO:0000256" key="4">
    <source>
        <dbReference type="ARBA" id="ARBA00023125"/>
    </source>
</evidence>
<dbReference type="GO" id="GO:0006352">
    <property type="term" value="P:DNA-templated transcription initiation"/>
    <property type="evidence" value="ECO:0007669"/>
    <property type="project" value="InterPro"/>
</dbReference>
<dbReference type="Gene3D" id="1.10.10.10">
    <property type="entry name" value="Winged helix-like DNA-binding domain superfamily/Winged helix DNA-binding domain"/>
    <property type="match status" value="1"/>
</dbReference>
<reference evidence="8" key="1">
    <citation type="submission" date="2020-03" db="EMBL/GenBank/DDBJ databases">
        <title>Psychroflexus Maritimus sp. nov., isolate from marine sediment.</title>
        <authorList>
            <person name="Zhong Y.-L."/>
        </authorList>
    </citation>
    <scope>NUCLEOTIDE SEQUENCE</scope>
    <source>
        <strain evidence="8">C1</strain>
    </source>
</reference>
<evidence type="ECO:0000259" key="6">
    <source>
        <dbReference type="Pfam" id="PF04542"/>
    </source>
</evidence>
<dbReference type="SUPFAM" id="SSF88659">
    <property type="entry name" value="Sigma3 and sigma4 domains of RNA polymerase sigma factors"/>
    <property type="match status" value="1"/>
</dbReference>
<dbReference type="InterPro" id="IPR013324">
    <property type="entry name" value="RNA_pol_sigma_r3/r4-like"/>
</dbReference>
<dbReference type="SUPFAM" id="SSF88946">
    <property type="entry name" value="Sigma2 domain of RNA polymerase sigma factors"/>
    <property type="match status" value="1"/>
</dbReference>
<dbReference type="PANTHER" id="PTHR43133">
    <property type="entry name" value="RNA POLYMERASE ECF-TYPE SIGMA FACTO"/>
    <property type="match status" value="1"/>
</dbReference>
<gene>
    <name evidence="8" type="ORF">G7034_01240</name>
</gene>
<dbReference type="Proteomes" id="UP000643701">
    <property type="component" value="Unassembled WGS sequence"/>
</dbReference>
<keyword evidence="3" id="KW-0731">Sigma factor</keyword>
<evidence type="ECO:0000259" key="7">
    <source>
        <dbReference type="Pfam" id="PF08281"/>
    </source>
</evidence>
<keyword evidence="5" id="KW-0804">Transcription</keyword>
<dbReference type="Pfam" id="PF04542">
    <property type="entry name" value="Sigma70_r2"/>
    <property type="match status" value="1"/>
</dbReference>